<dbReference type="PANTHER" id="PTHR43366:SF1">
    <property type="entry name" value="PYRUVATE SYNTHASE SUBUNIT PORC"/>
    <property type="match status" value="1"/>
</dbReference>
<dbReference type="Gene3D" id="3.40.920.10">
    <property type="entry name" value="Pyruvate-ferredoxin oxidoreductase, PFOR, domain III"/>
    <property type="match status" value="1"/>
</dbReference>
<keyword evidence="1" id="KW-0560">Oxidoreductase</keyword>
<dbReference type="Pfam" id="PF01558">
    <property type="entry name" value="POR"/>
    <property type="match status" value="1"/>
</dbReference>
<accession>A0A941EG27</accession>
<evidence type="ECO:0000256" key="1">
    <source>
        <dbReference type="ARBA" id="ARBA00023002"/>
    </source>
</evidence>
<dbReference type="EMBL" id="JAGSOH010000106">
    <property type="protein sequence ID" value="MBR7829930.1"/>
    <property type="molecule type" value="Genomic_DNA"/>
</dbReference>
<evidence type="ECO:0000313" key="3">
    <source>
        <dbReference type="EMBL" id="MBR7829930.1"/>
    </source>
</evidence>
<dbReference type="RefSeq" id="WP_212521063.1">
    <property type="nucleotide sequence ID" value="NZ_JAGSOH010000106.1"/>
</dbReference>
<evidence type="ECO:0000313" key="4">
    <source>
        <dbReference type="Proteomes" id="UP000676325"/>
    </source>
</evidence>
<dbReference type="AlphaFoldDB" id="A0A941EG27"/>
<gene>
    <name evidence="3" type="ORF">KDK95_26745</name>
</gene>
<dbReference type="InterPro" id="IPR011894">
    <property type="entry name" value="PorC_KorC"/>
</dbReference>
<sequence length="200" mass="20539">MYRIRVHGRTGQGVATTAELIGWAAIYDGHVALATPGFGSDRADATVDAYCRIDDAPIGGLEPVDAPDAVLVLDAKLLNRPGLLSGLRPGGLALVNSPAPLTLPDLPQLRTVPATRIALTHTGHAVANVPMLGAFAAASGIVSLKAVHTAIELRFSGPVARDSREAADEAYAYMTAAAREPDAVGFDVPGSVAANGKARS</sequence>
<comment type="caution">
    <text evidence="3">The sequence shown here is derived from an EMBL/GenBank/DDBJ whole genome shotgun (WGS) entry which is preliminary data.</text>
</comment>
<dbReference type="GO" id="GO:0016625">
    <property type="term" value="F:oxidoreductase activity, acting on the aldehyde or oxo group of donors, iron-sulfur protein as acceptor"/>
    <property type="evidence" value="ECO:0007669"/>
    <property type="project" value="InterPro"/>
</dbReference>
<dbReference type="InterPro" id="IPR051626">
    <property type="entry name" value="Oxidoreductase_gamma_subunit"/>
</dbReference>
<dbReference type="InterPro" id="IPR002869">
    <property type="entry name" value="Pyrv_flavodox_OxRed_cen"/>
</dbReference>
<dbReference type="Proteomes" id="UP000676325">
    <property type="component" value="Unassembled WGS sequence"/>
</dbReference>
<feature type="domain" description="Pyruvate/ketoisovalerate oxidoreductase catalytic" evidence="2">
    <location>
        <begin position="11"/>
        <end position="172"/>
    </location>
</feature>
<dbReference type="InterPro" id="IPR019752">
    <property type="entry name" value="Pyrv/ketoisovalerate_OxRed_cat"/>
</dbReference>
<keyword evidence="4" id="KW-1185">Reference proteome</keyword>
<dbReference type="SUPFAM" id="SSF53323">
    <property type="entry name" value="Pyruvate-ferredoxin oxidoreductase, PFOR, domain III"/>
    <property type="match status" value="1"/>
</dbReference>
<reference evidence="3" key="1">
    <citation type="submission" date="2021-04" db="EMBL/GenBank/DDBJ databases">
        <title>Genome based classification of Actinospica acidithermotolerans sp. nov., an actinobacterium isolated from an Indonesian hot spring.</title>
        <authorList>
            <person name="Kusuma A.B."/>
            <person name="Putra K.E."/>
            <person name="Nafisah S."/>
            <person name="Loh J."/>
            <person name="Nouioui I."/>
            <person name="Goodfellow M."/>
        </authorList>
    </citation>
    <scope>NUCLEOTIDE SEQUENCE</scope>
    <source>
        <strain evidence="3">MGRD01-02</strain>
    </source>
</reference>
<protein>
    <submittedName>
        <fullName evidence="3">2-oxoacid:acceptor oxidoreductase family protein</fullName>
    </submittedName>
</protein>
<dbReference type="NCBIfam" id="TIGR02175">
    <property type="entry name" value="PorC_KorC"/>
    <property type="match status" value="1"/>
</dbReference>
<evidence type="ECO:0000259" key="2">
    <source>
        <dbReference type="Pfam" id="PF01558"/>
    </source>
</evidence>
<organism evidence="3 4">
    <name type="scientific">Actinospica acidithermotolerans</name>
    <dbReference type="NCBI Taxonomy" id="2828514"/>
    <lineage>
        <taxon>Bacteria</taxon>
        <taxon>Bacillati</taxon>
        <taxon>Actinomycetota</taxon>
        <taxon>Actinomycetes</taxon>
        <taxon>Catenulisporales</taxon>
        <taxon>Actinospicaceae</taxon>
        <taxon>Actinospica</taxon>
    </lineage>
</organism>
<dbReference type="PANTHER" id="PTHR43366">
    <property type="entry name" value="PYRUVATE SYNTHASE SUBUNIT PORC"/>
    <property type="match status" value="1"/>
</dbReference>
<name>A0A941EG27_9ACTN</name>
<proteinExistence type="predicted"/>